<dbReference type="OrthoDB" id="10250354at2759"/>
<dbReference type="GO" id="GO:0051087">
    <property type="term" value="F:protein-folding chaperone binding"/>
    <property type="evidence" value="ECO:0007669"/>
    <property type="project" value="TreeGrafter"/>
</dbReference>
<dbReference type="Gene3D" id="1.10.287.110">
    <property type="entry name" value="DnaJ domain"/>
    <property type="match status" value="1"/>
</dbReference>
<feature type="non-terminal residue" evidence="3">
    <location>
        <position position="65"/>
    </location>
</feature>
<dbReference type="Proteomes" id="UP000823405">
    <property type="component" value="Unassembled WGS sequence"/>
</dbReference>
<dbReference type="PANTHER" id="PTHR44360:SF1">
    <property type="entry name" value="DNAJ HOMOLOG SUBFAMILY B MEMBER 9"/>
    <property type="match status" value="1"/>
</dbReference>
<dbReference type="InterPro" id="IPR051948">
    <property type="entry name" value="Hsp70_co-chaperone_J-domain"/>
</dbReference>
<dbReference type="GO" id="GO:0051787">
    <property type="term" value="F:misfolded protein binding"/>
    <property type="evidence" value="ECO:0007669"/>
    <property type="project" value="TreeGrafter"/>
</dbReference>
<name>A0A9P6UH71_9FUNG</name>
<comment type="caution">
    <text evidence="3">The sequence shown here is derived from an EMBL/GenBank/DDBJ whole genome shotgun (WGS) entry which is preliminary data.</text>
</comment>
<proteinExistence type="predicted"/>
<keyword evidence="4" id="KW-1185">Reference proteome</keyword>
<organism evidence="3 4">
    <name type="scientific">Linnemannia gamsii</name>
    <dbReference type="NCBI Taxonomy" id="64522"/>
    <lineage>
        <taxon>Eukaryota</taxon>
        <taxon>Fungi</taxon>
        <taxon>Fungi incertae sedis</taxon>
        <taxon>Mucoromycota</taxon>
        <taxon>Mortierellomycotina</taxon>
        <taxon>Mortierellomycetes</taxon>
        <taxon>Mortierellales</taxon>
        <taxon>Mortierellaceae</taxon>
        <taxon>Linnemannia</taxon>
    </lineage>
</organism>
<dbReference type="PRINTS" id="PR00625">
    <property type="entry name" value="JDOMAIN"/>
</dbReference>
<dbReference type="CDD" id="cd06257">
    <property type="entry name" value="DnaJ"/>
    <property type="match status" value="1"/>
</dbReference>
<sequence>MGKDYYNILGISKDADEDQIKKAYRKLALKYHPDKNSAPDAEKKFHDISEAYEVLSDKNKRAVFD</sequence>
<reference evidence="3" key="1">
    <citation type="journal article" date="2020" name="Fungal Divers.">
        <title>Resolving the Mortierellaceae phylogeny through synthesis of multi-gene phylogenetics and phylogenomics.</title>
        <authorList>
            <person name="Vandepol N."/>
            <person name="Liber J."/>
            <person name="Desiro A."/>
            <person name="Na H."/>
            <person name="Kennedy M."/>
            <person name="Barry K."/>
            <person name="Grigoriev I.V."/>
            <person name="Miller A.N."/>
            <person name="O'Donnell K."/>
            <person name="Stajich J.E."/>
            <person name="Bonito G."/>
        </authorList>
    </citation>
    <scope>NUCLEOTIDE SEQUENCE</scope>
    <source>
        <strain evidence="3">NVP60</strain>
    </source>
</reference>
<dbReference type="GO" id="GO:0005783">
    <property type="term" value="C:endoplasmic reticulum"/>
    <property type="evidence" value="ECO:0007669"/>
    <property type="project" value="TreeGrafter"/>
</dbReference>
<evidence type="ECO:0000313" key="3">
    <source>
        <dbReference type="EMBL" id="KAG0298659.1"/>
    </source>
</evidence>
<dbReference type="GO" id="GO:0036503">
    <property type="term" value="P:ERAD pathway"/>
    <property type="evidence" value="ECO:0007669"/>
    <property type="project" value="TreeGrafter"/>
</dbReference>
<evidence type="ECO:0000259" key="2">
    <source>
        <dbReference type="PROSITE" id="PS50076"/>
    </source>
</evidence>
<dbReference type="SMART" id="SM00271">
    <property type="entry name" value="DnaJ"/>
    <property type="match status" value="1"/>
</dbReference>
<evidence type="ECO:0000256" key="1">
    <source>
        <dbReference type="ARBA" id="ARBA00023186"/>
    </source>
</evidence>
<evidence type="ECO:0000313" key="4">
    <source>
        <dbReference type="Proteomes" id="UP000823405"/>
    </source>
</evidence>
<dbReference type="EMBL" id="JAAAIN010001975">
    <property type="protein sequence ID" value="KAG0298659.1"/>
    <property type="molecule type" value="Genomic_DNA"/>
</dbReference>
<protein>
    <submittedName>
        <fullName evidence="3">DNAj domain protein</fullName>
    </submittedName>
</protein>
<gene>
    <name evidence="3" type="primary">DNAJ1</name>
    <name evidence="3" type="ORF">BGZ97_003990</name>
</gene>
<dbReference type="PANTHER" id="PTHR44360">
    <property type="entry name" value="DNAJ HOMOLOG SUBFAMILY B MEMBER 9"/>
    <property type="match status" value="1"/>
</dbReference>
<dbReference type="InterPro" id="IPR001623">
    <property type="entry name" value="DnaJ_domain"/>
</dbReference>
<dbReference type="PROSITE" id="PS50076">
    <property type="entry name" value="DNAJ_2"/>
    <property type="match status" value="1"/>
</dbReference>
<feature type="domain" description="J" evidence="2">
    <location>
        <begin position="4"/>
        <end position="65"/>
    </location>
</feature>
<keyword evidence="1" id="KW-0143">Chaperone</keyword>
<dbReference type="InterPro" id="IPR036869">
    <property type="entry name" value="J_dom_sf"/>
</dbReference>
<dbReference type="SUPFAM" id="SSF46565">
    <property type="entry name" value="Chaperone J-domain"/>
    <property type="match status" value="1"/>
</dbReference>
<accession>A0A9P6UH71</accession>
<dbReference type="InterPro" id="IPR018253">
    <property type="entry name" value="DnaJ_domain_CS"/>
</dbReference>
<dbReference type="AlphaFoldDB" id="A0A9P6UH71"/>
<dbReference type="PROSITE" id="PS00636">
    <property type="entry name" value="DNAJ_1"/>
    <property type="match status" value="1"/>
</dbReference>
<dbReference type="Pfam" id="PF00226">
    <property type="entry name" value="DnaJ"/>
    <property type="match status" value="1"/>
</dbReference>